<dbReference type="AlphaFoldDB" id="A0A5D4XRB3"/>
<organism evidence="3 4">
    <name type="scientific">Luteimonas viscosa</name>
    <dbReference type="NCBI Taxonomy" id="1132694"/>
    <lineage>
        <taxon>Bacteria</taxon>
        <taxon>Pseudomonadati</taxon>
        <taxon>Pseudomonadota</taxon>
        <taxon>Gammaproteobacteria</taxon>
        <taxon>Lysobacterales</taxon>
        <taxon>Lysobacteraceae</taxon>
        <taxon>Luteimonas</taxon>
    </lineage>
</organism>
<dbReference type="CDD" id="cd19095">
    <property type="entry name" value="AKR_PA4992-like"/>
    <property type="match status" value="1"/>
</dbReference>
<sequence length="317" mass="34579">MTTRRECLKFSIAAAMAAALPNRLMASDDAPLLTRAIPSSGERLPLVGLGSSATFSQVARSEDASALREVLRALVDGGGTVFDTAPSYGASEQVAGELARELGITDRLFWATKVNVVPRGGDEADPAKAREQIENSFRLIGKDKVDLIQVHNLADIPTQLAILEEYKAQGRVRYVGVTSTSKPAYPRLIEAMRDGKIDFIGVDYAVDNRDVEETILPLAQERKIGVLVYLPFGRTRLWSRIGDRPLPEWAAEFDARSWAQFMLKFVAAHPAVTCVTPATSKARNMADNLGSARGRLPDEAQRRRMAEYIDALPPAAG</sequence>
<reference evidence="3 4" key="1">
    <citation type="submission" date="2019-08" db="EMBL/GenBank/DDBJ databases">
        <title>Luteimonas viscosus sp. nov., isolated from soil of a sunflower field.</title>
        <authorList>
            <person name="Jianli Z."/>
            <person name="Ying Z."/>
        </authorList>
    </citation>
    <scope>NUCLEOTIDE SEQUENCE [LARGE SCALE GENOMIC DNA]</scope>
    <source>
        <strain evidence="3 4">XBU10</strain>
    </source>
</reference>
<dbReference type="EMBL" id="VTFT01000001">
    <property type="protein sequence ID" value="TYT25270.1"/>
    <property type="molecule type" value="Genomic_DNA"/>
</dbReference>
<evidence type="ECO:0000259" key="2">
    <source>
        <dbReference type="Pfam" id="PF00248"/>
    </source>
</evidence>
<name>A0A5D4XRB3_9GAMM</name>
<accession>A0A5D4XRB3</accession>
<feature type="domain" description="NADP-dependent oxidoreductase" evidence="2">
    <location>
        <begin position="47"/>
        <end position="299"/>
    </location>
</feature>
<protein>
    <submittedName>
        <fullName evidence="3">Aldo/keto reductase</fullName>
    </submittedName>
</protein>
<dbReference type="InterPro" id="IPR036812">
    <property type="entry name" value="NAD(P)_OxRdtase_dom_sf"/>
</dbReference>
<dbReference type="PANTHER" id="PTHR43312:SF1">
    <property type="entry name" value="NADP-DEPENDENT OXIDOREDUCTASE DOMAIN-CONTAINING PROTEIN"/>
    <property type="match status" value="1"/>
</dbReference>
<dbReference type="InterPro" id="IPR023210">
    <property type="entry name" value="NADP_OxRdtase_dom"/>
</dbReference>
<keyword evidence="1" id="KW-0732">Signal</keyword>
<dbReference type="Pfam" id="PF00248">
    <property type="entry name" value="Aldo_ket_red"/>
    <property type="match status" value="1"/>
</dbReference>
<dbReference type="Gene3D" id="3.20.20.100">
    <property type="entry name" value="NADP-dependent oxidoreductase domain"/>
    <property type="match status" value="1"/>
</dbReference>
<dbReference type="OrthoDB" id="8563187at2"/>
<feature type="chain" id="PRO_5023029483" evidence="1">
    <location>
        <begin position="27"/>
        <end position="317"/>
    </location>
</feature>
<evidence type="ECO:0000256" key="1">
    <source>
        <dbReference type="SAM" id="SignalP"/>
    </source>
</evidence>
<proteinExistence type="predicted"/>
<evidence type="ECO:0000313" key="3">
    <source>
        <dbReference type="EMBL" id="TYT25270.1"/>
    </source>
</evidence>
<dbReference type="InterPro" id="IPR053135">
    <property type="entry name" value="AKR2_Oxidoreductase"/>
</dbReference>
<dbReference type="SUPFAM" id="SSF51430">
    <property type="entry name" value="NAD(P)-linked oxidoreductase"/>
    <property type="match status" value="1"/>
</dbReference>
<evidence type="ECO:0000313" key="4">
    <source>
        <dbReference type="Proteomes" id="UP000324973"/>
    </source>
</evidence>
<gene>
    <name evidence="3" type="ORF">FZO89_02735</name>
</gene>
<feature type="signal peptide" evidence="1">
    <location>
        <begin position="1"/>
        <end position="26"/>
    </location>
</feature>
<dbReference type="PANTHER" id="PTHR43312">
    <property type="entry name" value="D-THREO-ALDOSE 1-DEHYDROGENASE"/>
    <property type="match status" value="1"/>
</dbReference>
<keyword evidence="4" id="KW-1185">Reference proteome</keyword>
<comment type="caution">
    <text evidence="3">The sequence shown here is derived from an EMBL/GenBank/DDBJ whole genome shotgun (WGS) entry which is preliminary data.</text>
</comment>
<dbReference type="RefSeq" id="WP_149101820.1">
    <property type="nucleotide sequence ID" value="NZ_VTFT01000001.1"/>
</dbReference>
<dbReference type="Proteomes" id="UP000324973">
    <property type="component" value="Unassembled WGS sequence"/>
</dbReference>